<keyword evidence="3" id="KW-1185">Reference proteome</keyword>
<keyword evidence="2" id="KW-0808">Transferase</keyword>
<dbReference type="GO" id="GO:0016740">
    <property type="term" value="F:transferase activity"/>
    <property type="evidence" value="ECO:0007669"/>
    <property type="project" value="UniProtKB-KW"/>
</dbReference>
<accession>A0ABV6Z6U2</accession>
<feature type="domain" description="Polysaccharide pyruvyl transferase" evidence="1">
    <location>
        <begin position="8"/>
        <end position="189"/>
    </location>
</feature>
<dbReference type="EMBL" id="JBHPBY010000747">
    <property type="protein sequence ID" value="MFC1854170.1"/>
    <property type="molecule type" value="Genomic_DNA"/>
</dbReference>
<gene>
    <name evidence="2" type="ORF">ACFL27_28635</name>
</gene>
<sequence length="208" mass="24191">MEGIFHANKGDVLMAMAIEQRLGSEYHVLIDKRSVNSFRLQRGMSYLSSYLPGVKKHIEPFLRSNLPIHYRQMIGMLNAAEIDGILECSGFQYSDQWVSLLPIIRMRLSFYTRMKQHGKKIIFLPQAFGPFRKEKLRHAFLPVLEIADLVIPRDKVSFQYLQQLDSGFSSIKLYPDMTVLVKAMPQHSDKWSDRVCFIPNQRVMEHSN</sequence>
<dbReference type="Pfam" id="PF04230">
    <property type="entry name" value="PS_pyruv_trans"/>
    <property type="match status" value="1"/>
</dbReference>
<reference evidence="2 3" key="1">
    <citation type="submission" date="2024-09" db="EMBL/GenBank/DDBJ databases">
        <title>Laminarin stimulates single cell rates of sulfate reduction while oxygen inhibits transcriptomic activity in coastal marine sediment.</title>
        <authorList>
            <person name="Lindsay M."/>
            <person name="Orcutt B."/>
            <person name="Emerson D."/>
            <person name="Stepanauskas R."/>
            <person name="D'Angelo T."/>
        </authorList>
    </citation>
    <scope>NUCLEOTIDE SEQUENCE [LARGE SCALE GENOMIC DNA]</scope>
    <source>
        <strain evidence="2">SAG AM-311-K15</strain>
    </source>
</reference>
<organism evidence="2 3">
    <name type="scientific">candidate division CSSED10-310 bacterium</name>
    <dbReference type="NCBI Taxonomy" id="2855610"/>
    <lineage>
        <taxon>Bacteria</taxon>
        <taxon>Bacteria division CSSED10-310</taxon>
    </lineage>
</organism>
<evidence type="ECO:0000313" key="3">
    <source>
        <dbReference type="Proteomes" id="UP001594351"/>
    </source>
</evidence>
<name>A0ABV6Z6U2_UNCC1</name>
<dbReference type="InterPro" id="IPR007345">
    <property type="entry name" value="Polysacch_pyruvyl_Trfase"/>
</dbReference>
<protein>
    <submittedName>
        <fullName evidence="2">Polysaccharide pyruvyl transferase family protein</fullName>
    </submittedName>
</protein>
<evidence type="ECO:0000259" key="1">
    <source>
        <dbReference type="Pfam" id="PF04230"/>
    </source>
</evidence>
<dbReference type="Proteomes" id="UP001594351">
    <property type="component" value="Unassembled WGS sequence"/>
</dbReference>
<proteinExistence type="predicted"/>
<comment type="caution">
    <text evidence="2">The sequence shown here is derived from an EMBL/GenBank/DDBJ whole genome shotgun (WGS) entry which is preliminary data.</text>
</comment>
<evidence type="ECO:0000313" key="2">
    <source>
        <dbReference type="EMBL" id="MFC1854170.1"/>
    </source>
</evidence>